<keyword evidence="2" id="KW-0393">Immunoglobulin domain</keyword>
<evidence type="ECO:0000256" key="5">
    <source>
        <dbReference type="SAM" id="SignalP"/>
    </source>
</evidence>
<evidence type="ECO:0000256" key="3">
    <source>
        <dbReference type="RuleBase" id="RU004439"/>
    </source>
</evidence>
<protein>
    <submittedName>
        <fullName evidence="7">MHC class I alpha chain</fullName>
    </submittedName>
</protein>
<dbReference type="PANTHER" id="PTHR16675">
    <property type="entry name" value="MHC CLASS I-RELATED"/>
    <property type="match status" value="1"/>
</dbReference>
<name>A0A498MXW5_LABRO</name>
<keyword evidence="8" id="KW-1185">Reference proteome</keyword>
<dbReference type="PROSITE" id="PS50835">
    <property type="entry name" value="IG_LIKE"/>
    <property type="match status" value="1"/>
</dbReference>
<dbReference type="PROSITE" id="PS00290">
    <property type="entry name" value="IG_MHC"/>
    <property type="match status" value="1"/>
</dbReference>
<dbReference type="InterPro" id="IPR003597">
    <property type="entry name" value="Ig_C1-set"/>
</dbReference>
<keyword evidence="4" id="KW-0812">Transmembrane</keyword>
<comment type="caution">
    <text evidence="7">The sequence shown here is derived from an EMBL/GenBank/DDBJ whole genome shotgun (WGS) entry which is preliminary data.</text>
</comment>
<dbReference type="InterPro" id="IPR011162">
    <property type="entry name" value="MHC_I/II-like_Ag-recog"/>
</dbReference>
<dbReference type="InterPro" id="IPR036179">
    <property type="entry name" value="Ig-like_dom_sf"/>
</dbReference>
<keyword evidence="5" id="KW-0732">Signal</keyword>
<dbReference type="Gene3D" id="3.30.500.10">
    <property type="entry name" value="MHC class I-like antigen recognition-like"/>
    <property type="match status" value="1"/>
</dbReference>
<evidence type="ECO:0000256" key="4">
    <source>
        <dbReference type="SAM" id="Phobius"/>
    </source>
</evidence>
<dbReference type="GO" id="GO:0005615">
    <property type="term" value="C:extracellular space"/>
    <property type="evidence" value="ECO:0007669"/>
    <property type="project" value="TreeGrafter"/>
</dbReference>
<sequence length="327" mass="36954">MRTVVLLLLGVSVANAEYTSVGMVDDIPFVYFDSNITRTIPKTEWIKQNEGADYWDRESQKERGGMPVLKTNIQTGMQRFNQTAGVHTVQIAYGCEWDDQTGETNGFHQESYDGEDFVFLDLKELRFISPVPQGTPTVQKWNNDKSKLDNHKNYLSTVCIDWLKKYVQYGKSSLEKTVSPRVSLLQKDPSSPVACHATGFYPSGVTINWQKNGQDHDEDVDLREIVPNEDGTFQRMSILNVKPEEWKKNKYECVVEHKSRTTRSVLTEDKIKTNYGSNSSESLPIIPIVIGAVAAVLLLVVIGVAGYFVYQRKGFKSVSGKFLTISF</sequence>
<keyword evidence="4" id="KW-1133">Transmembrane helix</keyword>
<dbReference type="SUPFAM" id="SSF54452">
    <property type="entry name" value="MHC antigen-recognition domain"/>
    <property type="match status" value="1"/>
</dbReference>
<dbReference type="Gene3D" id="2.60.40.10">
    <property type="entry name" value="Immunoglobulins"/>
    <property type="match status" value="1"/>
</dbReference>
<dbReference type="PRINTS" id="PR01638">
    <property type="entry name" value="MHCCLASSI"/>
</dbReference>
<evidence type="ECO:0000259" key="6">
    <source>
        <dbReference type="PROSITE" id="PS50835"/>
    </source>
</evidence>
<dbReference type="AlphaFoldDB" id="A0A498MXW5"/>
<dbReference type="Pfam" id="PF00129">
    <property type="entry name" value="MHC_I"/>
    <property type="match status" value="1"/>
</dbReference>
<dbReference type="EMBL" id="QBIY01012543">
    <property type="protein sequence ID" value="RXN24354.1"/>
    <property type="molecule type" value="Genomic_DNA"/>
</dbReference>
<evidence type="ECO:0000256" key="2">
    <source>
        <dbReference type="ARBA" id="ARBA00023319"/>
    </source>
</evidence>
<accession>A0A498MXW5</accession>
<dbReference type="PANTHER" id="PTHR16675:SF237">
    <property type="entry name" value="MHC CLASS I ANTIGEN TRANSCRIPT VARIANT 1-RELATED"/>
    <property type="match status" value="1"/>
</dbReference>
<dbReference type="CDD" id="cd07698">
    <property type="entry name" value="IgC1_MHC_I_alpha3"/>
    <property type="match status" value="1"/>
</dbReference>
<dbReference type="Proteomes" id="UP000290572">
    <property type="component" value="Unassembled WGS sequence"/>
</dbReference>
<keyword evidence="1" id="KW-0325">Glycoprotein</keyword>
<dbReference type="SUPFAM" id="SSF48726">
    <property type="entry name" value="Immunoglobulin"/>
    <property type="match status" value="1"/>
</dbReference>
<reference evidence="7 8" key="1">
    <citation type="submission" date="2018-03" db="EMBL/GenBank/DDBJ databases">
        <title>Draft genome sequence of Rohu Carp (Labeo rohita).</title>
        <authorList>
            <person name="Das P."/>
            <person name="Kushwaha B."/>
            <person name="Joshi C.G."/>
            <person name="Kumar D."/>
            <person name="Nagpure N.S."/>
            <person name="Sahoo L."/>
            <person name="Das S.P."/>
            <person name="Bit A."/>
            <person name="Patnaik S."/>
            <person name="Meher P.K."/>
            <person name="Jayasankar P."/>
            <person name="Koringa P.G."/>
            <person name="Patel N.V."/>
            <person name="Hinsu A.T."/>
            <person name="Kumar R."/>
            <person name="Pandey M."/>
            <person name="Agarwal S."/>
            <person name="Srivastava S."/>
            <person name="Singh M."/>
            <person name="Iquebal M.A."/>
            <person name="Jaiswal S."/>
            <person name="Angadi U.B."/>
            <person name="Kumar N."/>
            <person name="Raza M."/>
            <person name="Shah T.M."/>
            <person name="Rai A."/>
            <person name="Jena J.K."/>
        </authorList>
    </citation>
    <scope>NUCLEOTIDE SEQUENCE [LARGE SCALE GENOMIC DNA]</scope>
    <source>
        <strain evidence="7">DASCIFA01</strain>
        <tissue evidence="7">Testis</tissue>
    </source>
</reference>
<dbReference type="SMART" id="SM00407">
    <property type="entry name" value="IGc1"/>
    <property type="match status" value="1"/>
</dbReference>
<dbReference type="Pfam" id="PF07654">
    <property type="entry name" value="C1-set"/>
    <property type="match status" value="1"/>
</dbReference>
<evidence type="ECO:0000256" key="1">
    <source>
        <dbReference type="ARBA" id="ARBA00023180"/>
    </source>
</evidence>
<dbReference type="InterPro" id="IPR050208">
    <property type="entry name" value="MHC_class-I_related"/>
</dbReference>
<comment type="similarity">
    <text evidence="3">Belongs to the MHC class I family.</text>
</comment>
<feature type="chain" id="PRO_5019717620" evidence="5">
    <location>
        <begin position="17"/>
        <end position="327"/>
    </location>
</feature>
<dbReference type="InterPro" id="IPR013783">
    <property type="entry name" value="Ig-like_fold"/>
</dbReference>
<proteinExistence type="inferred from homology"/>
<dbReference type="STRING" id="84645.A0A498MXW5"/>
<dbReference type="FunFam" id="2.60.40.10:FF:002146">
    <property type="entry name" value="Major histocompatibility complex class I UKA"/>
    <property type="match status" value="1"/>
</dbReference>
<evidence type="ECO:0000313" key="7">
    <source>
        <dbReference type="EMBL" id="RXN24354.1"/>
    </source>
</evidence>
<dbReference type="FunFam" id="3.30.500.10:FF:000001">
    <property type="entry name" value="H-2 class I histocompatibility antigen, alpha chain"/>
    <property type="match status" value="1"/>
</dbReference>
<gene>
    <name evidence="7" type="ORF">ROHU_022276</name>
</gene>
<dbReference type="GO" id="GO:0009897">
    <property type="term" value="C:external side of plasma membrane"/>
    <property type="evidence" value="ECO:0007669"/>
    <property type="project" value="TreeGrafter"/>
</dbReference>
<feature type="signal peptide" evidence="5">
    <location>
        <begin position="1"/>
        <end position="16"/>
    </location>
</feature>
<dbReference type="InterPro" id="IPR007110">
    <property type="entry name" value="Ig-like_dom"/>
</dbReference>
<feature type="transmembrane region" description="Helical" evidence="4">
    <location>
        <begin position="285"/>
        <end position="310"/>
    </location>
</feature>
<feature type="domain" description="Ig-like" evidence="6">
    <location>
        <begin position="180"/>
        <end position="267"/>
    </location>
</feature>
<evidence type="ECO:0000313" key="8">
    <source>
        <dbReference type="Proteomes" id="UP000290572"/>
    </source>
</evidence>
<dbReference type="InterPro" id="IPR037055">
    <property type="entry name" value="MHC_I-like_Ag-recog_sf"/>
</dbReference>
<dbReference type="InterPro" id="IPR011161">
    <property type="entry name" value="MHC_I-like_Ag-recog"/>
</dbReference>
<organism evidence="7 8">
    <name type="scientific">Labeo rohita</name>
    <name type="common">Indian major carp</name>
    <name type="synonym">Cyprinus rohita</name>
    <dbReference type="NCBI Taxonomy" id="84645"/>
    <lineage>
        <taxon>Eukaryota</taxon>
        <taxon>Metazoa</taxon>
        <taxon>Chordata</taxon>
        <taxon>Craniata</taxon>
        <taxon>Vertebrata</taxon>
        <taxon>Euteleostomi</taxon>
        <taxon>Actinopterygii</taxon>
        <taxon>Neopterygii</taxon>
        <taxon>Teleostei</taxon>
        <taxon>Ostariophysi</taxon>
        <taxon>Cypriniformes</taxon>
        <taxon>Cyprinidae</taxon>
        <taxon>Labeoninae</taxon>
        <taxon>Labeonini</taxon>
        <taxon>Labeo</taxon>
    </lineage>
</organism>
<dbReference type="InterPro" id="IPR001039">
    <property type="entry name" value="MHC_I_a_a1/a2"/>
</dbReference>
<dbReference type="GO" id="GO:0006955">
    <property type="term" value="P:immune response"/>
    <property type="evidence" value="ECO:0007669"/>
    <property type="project" value="TreeGrafter"/>
</dbReference>
<dbReference type="InterPro" id="IPR003006">
    <property type="entry name" value="Ig/MHC_CS"/>
</dbReference>
<keyword evidence="4" id="KW-0472">Membrane</keyword>